<organism evidence="2 3">
    <name type="scientific">Bifiguratus adelaidae</name>
    <dbReference type="NCBI Taxonomy" id="1938954"/>
    <lineage>
        <taxon>Eukaryota</taxon>
        <taxon>Fungi</taxon>
        <taxon>Fungi incertae sedis</taxon>
        <taxon>Mucoromycota</taxon>
        <taxon>Mucoromycotina</taxon>
        <taxon>Endogonomycetes</taxon>
        <taxon>Endogonales</taxon>
        <taxon>Endogonales incertae sedis</taxon>
        <taxon>Bifiguratus</taxon>
    </lineage>
</organism>
<dbReference type="Pfam" id="PF13302">
    <property type="entry name" value="Acetyltransf_3"/>
    <property type="match status" value="1"/>
</dbReference>
<evidence type="ECO:0000313" key="2">
    <source>
        <dbReference type="EMBL" id="OZJ05386.1"/>
    </source>
</evidence>
<dbReference type="Gene3D" id="3.40.630.30">
    <property type="match status" value="1"/>
</dbReference>
<proteinExistence type="predicted"/>
<name>A0A261Y428_9FUNG</name>
<dbReference type="PROSITE" id="PS51186">
    <property type="entry name" value="GNAT"/>
    <property type="match status" value="1"/>
</dbReference>
<dbReference type="InterPro" id="IPR000182">
    <property type="entry name" value="GNAT_dom"/>
</dbReference>
<dbReference type="OrthoDB" id="630895at2759"/>
<dbReference type="GO" id="GO:0016747">
    <property type="term" value="F:acyltransferase activity, transferring groups other than amino-acyl groups"/>
    <property type="evidence" value="ECO:0007669"/>
    <property type="project" value="InterPro"/>
</dbReference>
<dbReference type="SUPFAM" id="SSF55729">
    <property type="entry name" value="Acyl-CoA N-acyltransferases (Nat)"/>
    <property type="match status" value="1"/>
</dbReference>
<accession>A0A261Y428</accession>
<dbReference type="PANTHER" id="PTHR43328:SF1">
    <property type="entry name" value="N-ACETYLTRANSFERASE DOMAIN-CONTAINING PROTEIN"/>
    <property type="match status" value="1"/>
</dbReference>
<dbReference type="EMBL" id="MVBO01000016">
    <property type="protein sequence ID" value="OZJ05386.1"/>
    <property type="molecule type" value="Genomic_DNA"/>
</dbReference>
<dbReference type="InterPro" id="IPR016181">
    <property type="entry name" value="Acyl_CoA_acyltransferase"/>
</dbReference>
<reference evidence="2 3" key="1">
    <citation type="journal article" date="2017" name="Mycologia">
        <title>Bifiguratus adelaidae, gen. et sp. nov., a new member of Mucoromycotina in endophytic and soil-dwelling habitats.</title>
        <authorList>
            <person name="Torres-Cruz T.J."/>
            <person name="Billingsley Tobias T.L."/>
            <person name="Almatruk M."/>
            <person name="Hesse C."/>
            <person name="Kuske C.R."/>
            <person name="Desiro A."/>
            <person name="Benucci G.M."/>
            <person name="Bonito G."/>
            <person name="Stajich J.E."/>
            <person name="Dunlap C."/>
            <person name="Arnold A.E."/>
            <person name="Porras-Alfaro A."/>
        </authorList>
    </citation>
    <scope>NUCLEOTIDE SEQUENCE [LARGE SCALE GENOMIC DNA]</scope>
    <source>
        <strain evidence="2 3">AZ0501</strain>
    </source>
</reference>
<dbReference type="AlphaFoldDB" id="A0A261Y428"/>
<sequence>MAAFGTFSLDWRAFQERWTKLLADPTVIIRTVTSERGILGHVLIYVDDDPELDAPRTELSYWIDRAWWGRGVATQAMRQFLAEIQAKPIWGQCAADNCGSRRVLEKCGFSLVGTERSFATARGGEIEESIYRLN</sequence>
<feature type="domain" description="N-acetyltransferase" evidence="1">
    <location>
        <begin position="1"/>
        <end position="133"/>
    </location>
</feature>
<dbReference type="Proteomes" id="UP000242875">
    <property type="component" value="Unassembled WGS sequence"/>
</dbReference>
<protein>
    <recommendedName>
        <fullName evidence="1">N-acetyltransferase domain-containing protein</fullName>
    </recommendedName>
</protein>
<keyword evidence="3" id="KW-1185">Reference proteome</keyword>
<evidence type="ECO:0000259" key="1">
    <source>
        <dbReference type="PROSITE" id="PS51186"/>
    </source>
</evidence>
<evidence type="ECO:0000313" key="3">
    <source>
        <dbReference type="Proteomes" id="UP000242875"/>
    </source>
</evidence>
<gene>
    <name evidence="2" type="ORF">BZG36_02016</name>
</gene>
<comment type="caution">
    <text evidence="2">The sequence shown here is derived from an EMBL/GenBank/DDBJ whole genome shotgun (WGS) entry which is preliminary data.</text>
</comment>
<dbReference type="PANTHER" id="PTHR43328">
    <property type="entry name" value="ACETYLTRANSFERASE-RELATED"/>
    <property type="match status" value="1"/>
</dbReference>